<dbReference type="AlphaFoldDB" id="A0A4Y9YL73"/>
<evidence type="ECO:0000256" key="1">
    <source>
        <dbReference type="SAM" id="MobiDB-lite"/>
    </source>
</evidence>
<dbReference type="CDD" id="cd01650">
    <property type="entry name" value="RT_nLTR_like"/>
    <property type="match status" value="1"/>
</dbReference>
<organism evidence="3 4">
    <name type="scientific">Dentipellis fragilis</name>
    <dbReference type="NCBI Taxonomy" id="205917"/>
    <lineage>
        <taxon>Eukaryota</taxon>
        <taxon>Fungi</taxon>
        <taxon>Dikarya</taxon>
        <taxon>Basidiomycota</taxon>
        <taxon>Agaricomycotina</taxon>
        <taxon>Agaricomycetes</taxon>
        <taxon>Russulales</taxon>
        <taxon>Hericiaceae</taxon>
        <taxon>Dentipellis</taxon>
    </lineage>
</organism>
<dbReference type="InterPro" id="IPR000477">
    <property type="entry name" value="RT_dom"/>
</dbReference>
<gene>
    <name evidence="3" type="ORF">EVG20_g6603</name>
</gene>
<evidence type="ECO:0000313" key="3">
    <source>
        <dbReference type="EMBL" id="TFY62710.1"/>
    </source>
</evidence>
<dbReference type="InterPro" id="IPR043502">
    <property type="entry name" value="DNA/RNA_pol_sf"/>
</dbReference>
<proteinExistence type="predicted"/>
<dbReference type="Pfam" id="PF00078">
    <property type="entry name" value="RVT_1"/>
    <property type="match status" value="1"/>
</dbReference>
<feature type="compositionally biased region" description="Basic and acidic residues" evidence="1">
    <location>
        <begin position="188"/>
        <end position="210"/>
    </location>
</feature>
<name>A0A4Y9YL73_9AGAM</name>
<reference evidence="3 4" key="1">
    <citation type="submission" date="2019-02" db="EMBL/GenBank/DDBJ databases">
        <title>Genome sequencing of the rare red list fungi Dentipellis fragilis.</title>
        <authorList>
            <person name="Buettner E."/>
            <person name="Kellner H."/>
        </authorList>
    </citation>
    <scope>NUCLEOTIDE SEQUENCE [LARGE SCALE GENOMIC DNA]</scope>
    <source>
        <strain evidence="3 4">DSM 105465</strain>
    </source>
</reference>
<feature type="compositionally biased region" description="Basic and acidic residues" evidence="1">
    <location>
        <begin position="7"/>
        <end position="16"/>
    </location>
</feature>
<keyword evidence="4" id="KW-1185">Reference proteome</keyword>
<dbReference type="SUPFAM" id="SSF56672">
    <property type="entry name" value="DNA/RNA polymerases"/>
    <property type="match status" value="1"/>
</dbReference>
<dbReference type="Proteomes" id="UP000298327">
    <property type="component" value="Unassembled WGS sequence"/>
</dbReference>
<feature type="region of interest" description="Disordered" evidence="1">
    <location>
        <begin position="70"/>
        <end position="230"/>
    </location>
</feature>
<dbReference type="PANTHER" id="PTHR33481:SF1">
    <property type="entry name" value="ENDONUCLEASE_EXONUCLEASE_PHOSPHATASE DOMAIN-CONTAINING PROTEIN-RELATED"/>
    <property type="match status" value="1"/>
</dbReference>
<protein>
    <recommendedName>
        <fullName evidence="2">Reverse transcriptase domain-containing protein</fullName>
    </recommendedName>
</protein>
<evidence type="ECO:0000313" key="4">
    <source>
        <dbReference type="Proteomes" id="UP000298327"/>
    </source>
</evidence>
<accession>A0A4Y9YL73</accession>
<sequence length="688" mass="77270">MYPDRYSSCHDSDSLRVRPSSPGTVYHRTQPMASHHDSPAPVHASRISGFDPPVGTLRSKLSIEDLLNHGGFEPGPKPSLPSEATAPRGFHSLTYQPETTPNVFKWSPAFQDRVTEGTGTQDRDRGRRPHWRSVFRPYVPPTDRGSAGTSSRLPEKRCASRSPPGVEEQWRARRRSEKSDMNDEGQDVDPHLDQQGRFRYTGECEGKTMDTDTDTDTIPVRPKWPSRTEEQREAAAALAVRRRQGDRVQLELLKLKVASAEEGGKYNNSTVLVAANGYIDQLEEKPGTIQSVADNDGKSAILARAFFPPPPPTSTIDPDFEYPEPLQDPDFISPDQIRRHASKLSPYKAPGPDGIPNIVLTRCIEQIIDHLYYIFRATFALKVYYNPWREFTTVVLRKPNKPRYDLAKAYRPIALLNTTCKLLTSIVAEELTFLGEHHGLLPANHFGGRPGCTTTDAMHLLTQRVKNAWRQGNVVSALFLDIEGAFPNAVTPRLLHNLRKRQVPMAIINFVGRMLHGRSTKLRFDDYTSPHPIEISNGIGQGDPLSMILYLYYNADLLDIPQNHGVEDSMAYVDDAILIAVGKTFEDTHQIIGNMMDRPGGAVKWSDDHNSRFEFSKLALVDFASSQNKKTRPDLILHPPNSPPITIKPASSTRYLGIILDQSLIWREQWQNAVARGTTWTQALRRLA</sequence>
<feature type="region of interest" description="Disordered" evidence="1">
    <location>
        <begin position="1"/>
        <end position="51"/>
    </location>
</feature>
<dbReference type="OrthoDB" id="3044497at2759"/>
<dbReference type="PROSITE" id="PS50878">
    <property type="entry name" value="RT_POL"/>
    <property type="match status" value="1"/>
</dbReference>
<dbReference type="STRING" id="205917.A0A4Y9YL73"/>
<dbReference type="EMBL" id="SEOQ01000450">
    <property type="protein sequence ID" value="TFY62710.1"/>
    <property type="molecule type" value="Genomic_DNA"/>
</dbReference>
<evidence type="ECO:0000259" key="2">
    <source>
        <dbReference type="PROSITE" id="PS50878"/>
    </source>
</evidence>
<dbReference type="PANTHER" id="PTHR33481">
    <property type="entry name" value="REVERSE TRANSCRIPTASE"/>
    <property type="match status" value="1"/>
</dbReference>
<feature type="compositionally biased region" description="Polar residues" evidence="1">
    <location>
        <begin position="93"/>
        <end position="102"/>
    </location>
</feature>
<comment type="caution">
    <text evidence="3">The sequence shown here is derived from an EMBL/GenBank/DDBJ whole genome shotgun (WGS) entry which is preliminary data.</text>
</comment>
<feature type="domain" description="Reverse transcriptase" evidence="2">
    <location>
        <begin position="377"/>
        <end position="660"/>
    </location>
</feature>